<gene>
    <name evidence="5" type="ORF">SCODWIG_02393</name>
</gene>
<dbReference type="AlphaFoldDB" id="A0A376B7K3"/>
<evidence type="ECO:0000256" key="3">
    <source>
        <dbReference type="ARBA" id="ARBA00022989"/>
    </source>
</evidence>
<keyword evidence="3" id="KW-1133">Transmembrane helix</keyword>
<dbReference type="GO" id="GO:0016020">
    <property type="term" value="C:membrane"/>
    <property type="evidence" value="ECO:0007669"/>
    <property type="project" value="UniProtKB-SubCell"/>
</dbReference>
<dbReference type="InterPro" id="IPR023395">
    <property type="entry name" value="MCP_dom_sf"/>
</dbReference>
<keyword evidence="2" id="KW-0812">Transmembrane</keyword>
<organism evidence="5 6">
    <name type="scientific">Saccharomycodes ludwigii</name>
    <dbReference type="NCBI Taxonomy" id="36035"/>
    <lineage>
        <taxon>Eukaryota</taxon>
        <taxon>Fungi</taxon>
        <taxon>Dikarya</taxon>
        <taxon>Ascomycota</taxon>
        <taxon>Saccharomycotina</taxon>
        <taxon>Saccharomycetes</taxon>
        <taxon>Saccharomycodales</taxon>
        <taxon>Saccharomycodaceae</taxon>
        <taxon>Saccharomycodes</taxon>
    </lineage>
</organism>
<dbReference type="Gene3D" id="1.50.40.10">
    <property type="entry name" value="Mitochondrial carrier domain"/>
    <property type="match status" value="1"/>
</dbReference>
<evidence type="ECO:0000256" key="2">
    <source>
        <dbReference type="ARBA" id="ARBA00022692"/>
    </source>
</evidence>
<accession>A0A376B7K3</accession>
<comment type="subcellular location">
    <subcellularLocation>
        <location evidence="1">Membrane</location>
    </subcellularLocation>
</comment>
<dbReference type="EMBL" id="UFAJ01000407">
    <property type="protein sequence ID" value="SSD60632.1"/>
    <property type="molecule type" value="Genomic_DNA"/>
</dbReference>
<evidence type="ECO:0000313" key="6">
    <source>
        <dbReference type="Proteomes" id="UP000262825"/>
    </source>
</evidence>
<name>A0A376B7K3_9ASCO</name>
<keyword evidence="4" id="KW-0472">Membrane</keyword>
<dbReference type="VEuPathDB" id="FungiDB:SCODWIG_02393"/>
<evidence type="ECO:0000256" key="4">
    <source>
        <dbReference type="ARBA" id="ARBA00023136"/>
    </source>
</evidence>
<evidence type="ECO:0000313" key="5">
    <source>
        <dbReference type="EMBL" id="SSD60632.1"/>
    </source>
</evidence>
<dbReference type="SUPFAM" id="SSF103506">
    <property type="entry name" value="Mitochondrial carrier"/>
    <property type="match status" value="1"/>
</dbReference>
<protein>
    <submittedName>
        <fullName evidence="5">Related to Mitochondrial fusion and transport protein UGO1</fullName>
    </submittedName>
</protein>
<proteinExistence type="predicted"/>
<keyword evidence="6" id="KW-1185">Reference proteome</keyword>
<dbReference type="Proteomes" id="UP000262825">
    <property type="component" value="Unassembled WGS sequence"/>
</dbReference>
<sequence>MNNPTPPFSDFDIQQQTSRPYYNPETFNAGYVAVFKPKEGVTDPRGHTLASKLKIVQKLKQNETKSGSSSLIGGGNSSTYSLFTGIPGNLEDRSTSNASNNKSLHDLELADLLNFRTWERLSRQILNKFIRQYFRHLIQQPFDVSRLLMQVGEFDAILSNKNGDNDDLMLRKKMDHDEVLYSGQDKYNEVDAEDYEEEDVEYFLTPSSATIRDAENGNKKLLLDENNNNALSTKENRNMRVLSVVKNDEFEVDFNNDKTLKPKVVNTTDILNAIVELEGLRGLWRANHTSFVLNFLASTLDAWFTGFFSPFLSIPDPYFVDIIHSNNIQKSIILSLAASIMTGIILLPLDLIRTRLIICRLSSGDRSLRQWLKKWSWKTHFQTVPLDMMLLNVTNSVICMFFNKKLINVFLYYAFNLDQFGNTLIYSTGRFLVKVCELFIKLPLECIYRRCQVSYLCNENRSPFYISQPKHDLSIKPVPYLGILNCINFKNNSIIDLWRGWRIGFLSIVCGYGVKLLKYTDDTSLLREEKF</sequence>
<evidence type="ECO:0000256" key="1">
    <source>
        <dbReference type="ARBA" id="ARBA00004370"/>
    </source>
</evidence>
<reference evidence="6" key="1">
    <citation type="submission" date="2018-06" db="EMBL/GenBank/DDBJ databases">
        <authorList>
            <person name="Guldener U."/>
        </authorList>
    </citation>
    <scope>NUCLEOTIDE SEQUENCE [LARGE SCALE GENOMIC DNA]</scope>
    <source>
        <strain evidence="6">UTAD17</strain>
    </source>
</reference>